<accession>A0A7W3V2F5</accession>
<feature type="compositionally biased region" description="Low complexity" evidence="1">
    <location>
        <begin position="182"/>
        <end position="211"/>
    </location>
</feature>
<reference evidence="4 5" key="1">
    <citation type="submission" date="2020-08" db="EMBL/GenBank/DDBJ databases">
        <title>Stenotrophomonas sp. W1S232.</title>
        <authorList>
            <person name="Deng Y."/>
        </authorList>
    </citation>
    <scope>NUCLEOTIDE SEQUENCE [LARGE SCALE GENOMIC DNA]</scope>
    <source>
        <strain evidence="4 5">W1S232</strain>
    </source>
</reference>
<dbReference type="Proteomes" id="UP000550609">
    <property type="component" value="Unassembled WGS sequence"/>
</dbReference>
<dbReference type="GO" id="GO:0042834">
    <property type="term" value="F:peptidoglycan binding"/>
    <property type="evidence" value="ECO:0007669"/>
    <property type="project" value="InterPro"/>
</dbReference>
<comment type="caution">
    <text evidence="4">The sequence shown here is derived from an EMBL/GenBank/DDBJ whole genome shotgun (WGS) entry which is preliminary data.</text>
</comment>
<dbReference type="InterPro" id="IPR007730">
    <property type="entry name" value="SPOR-like_dom"/>
</dbReference>
<dbReference type="SUPFAM" id="SSF110997">
    <property type="entry name" value="Sporulation related repeat"/>
    <property type="match status" value="2"/>
</dbReference>
<feature type="compositionally biased region" description="Low complexity" evidence="1">
    <location>
        <begin position="223"/>
        <end position="244"/>
    </location>
</feature>
<feature type="compositionally biased region" description="Pro residues" evidence="1">
    <location>
        <begin position="212"/>
        <end position="222"/>
    </location>
</feature>
<keyword evidence="2" id="KW-0472">Membrane</keyword>
<feature type="domain" description="SPOR" evidence="3">
    <location>
        <begin position="92"/>
        <end position="172"/>
    </location>
</feature>
<evidence type="ECO:0000313" key="4">
    <source>
        <dbReference type="EMBL" id="MBB1118170.1"/>
    </source>
</evidence>
<name>A0A7W3V2F5_9GAMM</name>
<dbReference type="EMBL" id="JACIUV010000008">
    <property type="protein sequence ID" value="MBB1118170.1"/>
    <property type="molecule type" value="Genomic_DNA"/>
</dbReference>
<dbReference type="GO" id="GO:0032153">
    <property type="term" value="C:cell division site"/>
    <property type="evidence" value="ECO:0007669"/>
    <property type="project" value="TreeGrafter"/>
</dbReference>
<evidence type="ECO:0000256" key="1">
    <source>
        <dbReference type="SAM" id="MobiDB-lite"/>
    </source>
</evidence>
<keyword evidence="2" id="KW-0812">Transmembrane</keyword>
<protein>
    <submittedName>
        <fullName evidence="4">SPOR domain-containing protein</fullName>
    </submittedName>
</protein>
<dbReference type="Pfam" id="PF05036">
    <property type="entry name" value="SPOR"/>
    <property type="match status" value="2"/>
</dbReference>
<proteinExistence type="predicted"/>
<dbReference type="Gene3D" id="3.30.70.1070">
    <property type="entry name" value="Sporulation related repeat"/>
    <property type="match status" value="2"/>
</dbReference>
<dbReference type="PANTHER" id="PTHR38687:SF1">
    <property type="entry name" value="CELL DIVISION PROTEIN DEDD"/>
    <property type="match status" value="1"/>
</dbReference>
<feature type="transmembrane region" description="Helical" evidence="2">
    <location>
        <begin position="9"/>
        <end position="27"/>
    </location>
</feature>
<evidence type="ECO:0000259" key="3">
    <source>
        <dbReference type="PROSITE" id="PS51724"/>
    </source>
</evidence>
<dbReference type="RefSeq" id="WP_182623078.1">
    <property type="nucleotide sequence ID" value="NZ_JACIUV010000008.1"/>
</dbReference>
<organism evidence="4 5">
    <name type="scientific">Stenotrophomonas koreensis</name>
    <dbReference type="NCBI Taxonomy" id="266128"/>
    <lineage>
        <taxon>Bacteria</taxon>
        <taxon>Pseudomonadati</taxon>
        <taxon>Pseudomonadota</taxon>
        <taxon>Gammaproteobacteria</taxon>
        <taxon>Lysobacterales</taxon>
        <taxon>Lysobacteraceae</taxon>
        <taxon>Stenotrophomonas</taxon>
    </lineage>
</organism>
<feature type="region of interest" description="Disordered" evidence="1">
    <location>
        <begin position="182"/>
        <end position="255"/>
    </location>
</feature>
<evidence type="ECO:0000313" key="5">
    <source>
        <dbReference type="Proteomes" id="UP000550609"/>
    </source>
</evidence>
<dbReference type="PANTHER" id="PTHR38687">
    <property type="entry name" value="CELL DIVISION PROTEIN DEDD-RELATED"/>
    <property type="match status" value="1"/>
</dbReference>
<dbReference type="GO" id="GO:0030428">
    <property type="term" value="C:cell septum"/>
    <property type="evidence" value="ECO:0007669"/>
    <property type="project" value="TreeGrafter"/>
</dbReference>
<keyword evidence="2" id="KW-1133">Transmembrane helix</keyword>
<dbReference type="InterPro" id="IPR036680">
    <property type="entry name" value="SPOR-like_sf"/>
</dbReference>
<dbReference type="GO" id="GO:0032506">
    <property type="term" value="P:cytokinetic process"/>
    <property type="evidence" value="ECO:0007669"/>
    <property type="project" value="TreeGrafter"/>
</dbReference>
<dbReference type="AlphaFoldDB" id="A0A7W3V2F5"/>
<sequence length="337" mass="33622">MDNSLKQRLIGAAVLVALAVIFLPMLIKGPTTDTGAEDISLRAPDAPGDGRMQTRELPLVVPAARSGESVSGMPAAIVGGEPAAPAAVAPAQAAAGDFAVNYGAYANADDAQTVITSLAKAGFSAFSEPTTINQQPAWRVRIGPFADRAAAESARLRAAALRADVSPQVVVLDGQGGEQQAAVAAAPSPAPAAAPGQSAPAAAATTQAAVPAAPPSTPPRPSVPAANAPATTPAPKPAATVAKPQPAPAPSTPRAPAASAVGWVVQLGAFSNAAEAEALRERMHAAGFSAFVEQVPTDRGSLSRVRVGPVASREAAEQLKAQLAARTGSSGMVRQHP</sequence>
<gene>
    <name evidence="4" type="ORF">H4O09_14035</name>
</gene>
<feature type="domain" description="SPOR" evidence="3">
    <location>
        <begin position="257"/>
        <end position="336"/>
    </location>
</feature>
<dbReference type="PROSITE" id="PS51724">
    <property type="entry name" value="SPOR"/>
    <property type="match status" value="2"/>
</dbReference>
<evidence type="ECO:0000256" key="2">
    <source>
        <dbReference type="SAM" id="Phobius"/>
    </source>
</evidence>
<dbReference type="InterPro" id="IPR052521">
    <property type="entry name" value="Cell_div_SPOR-domain"/>
</dbReference>